<keyword evidence="3" id="KW-0547">Nucleotide-binding</keyword>
<dbReference type="GO" id="GO:0005783">
    <property type="term" value="C:endoplasmic reticulum"/>
    <property type="evidence" value="ECO:0007669"/>
    <property type="project" value="TreeGrafter"/>
</dbReference>
<feature type="domain" description="AMP-dependent synthetase/ligase" evidence="6">
    <location>
        <begin position="171"/>
        <end position="214"/>
    </location>
</feature>
<evidence type="ECO:0000256" key="2">
    <source>
        <dbReference type="ARBA" id="ARBA00022598"/>
    </source>
</evidence>
<reference evidence="7" key="1">
    <citation type="submission" date="2015-07" db="EMBL/GenBank/DDBJ databases">
        <title>Transcriptome Assembly of Anthurium amnicola.</title>
        <authorList>
            <person name="Suzuki J."/>
        </authorList>
    </citation>
    <scope>NUCLEOTIDE SEQUENCE</scope>
</reference>
<evidence type="ECO:0000256" key="5">
    <source>
        <dbReference type="SAM" id="MobiDB-lite"/>
    </source>
</evidence>
<evidence type="ECO:0000259" key="6">
    <source>
        <dbReference type="Pfam" id="PF00501"/>
    </source>
</evidence>
<keyword evidence="2" id="KW-0436">Ligase</keyword>
<evidence type="ECO:0000256" key="4">
    <source>
        <dbReference type="ARBA" id="ARBA00022840"/>
    </source>
</evidence>
<comment type="similarity">
    <text evidence="1">Belongs to the ATP-dependent AMP-binding enzyme family.</text>
</comment>
<dbReference type="PANTHER" id="PTHR43272">
    <property type="entry name" value="LONG-CHAIN-FATTY-ACID--COA LIGASE"/>
    <property type="match status" value="1"/>
</dbReference>
<sequence length="215" mass="23858">RHGPRSEISSLGKFRILRRLPHSTHSTRTSPPPPATLPPSRLHSDSGSRASCEPDLLQILREAYRKVVSTGAKMNPYLVGLVVPLICTFILRKSRDPKKRGLPVDVGGEPGYAIRNNRFTSPVETAWEGISTLAELFEQSCKKYSNKRLLGSRELVSRDTEISEDGRSFEKVHLGIYHWVSYGEAFEAVCSFASGLVKLGHKKGDRAAIFADTRA</sequence>
<dbReference type="GO" id="GO:0005524">
    <property type="term" value="F:ATP binding"/>
    <property type="evidence" value="ECO:0007669"/>
    <property type="project" value="UniProtKB-KW"/>
</dbReference>
<evidence type="ECO:0000313" key="7">
    <source>
        <dbReference type="EMBL" id="JAT47869.1"/>
    </source>
</evidence>
<keyword evidence="4" id="KW-0067">ATP-binding</keyword>
<feature type="region of interest" description="Disordered" evidence="5">
    <location>
        <begin position="1"/>
        <end position="50"/>
    </location>
</feature>
<evidence type="ECO:0000256" key="3">
    <source>
        <dbReference type="ARBA" id="ARBA00022741"/>
    </source>
</evidence>
<dbReference type="InterPro" id="IPR000873">
    <property type="entry name" value="AMP-dep_synth/lig_dom"/>
</dbReference>
<protein>
    <submittedName>
        <fullName evidence="7">Long chain acyl-CoA synthetase 9, chloroplastic</fullName>
    </submittedName>
</protein>
<accession>A0A1D1XZP5</accession>
<dbReference type="PANTHER" id="PTHR43272:SF83">
    <property type="entry name" value="ACYL-COA SYNTHETASE LONG-CHAIN, ISOFORM J"/>
    <property type="match status" value="1"/>
</dbReference>
<dbReference type="SUPFAM" id="SSF56801">
    <property type="entry name" value="Acetyl-CoA synthetase-like"/>
    <property type="match status" value="1"/>
</dbReference>
<feature type="non-terminal residue" evidence="7">
    <location>
        <position position="1"/>
    </location>
</feature>
<dbReference type="EMBL" id="GDJX01020067">
    <property type="protein sequence ID" value="JAT47869.1"/>
    <property type="molecule type" value="Transcribed_RNA"/>
</dbReference>
<organism evidence="7">
    <name type="scientific">Anthurium amnicola</name>
    <dbReference type="NCBI Taxonomy" id="1678845"/>
    <lineage>
        <taxon>Eukaryota</taxon>
        <taxon>Viridiplantae</taxon>
        <taxon>Streptophyta</taxon>
        <taxon>Embryophyta</taxon>
        <taxon>Tracheophyta</taxon>
        <taxon>Spermatophyta</taxon>
        <taxon>Magnoliopsida</taxon>
        <taxon>Liliopsida</taxon>
        <taxon>Araceae</taxon>
        <taxon>Pothoideae</taxon>
        <taxon>Potheae</taxon>
        <taxon>Anthurium</taxon>
    </lineage>
</organism>
<dbReference type="GO" id="GO:0004467">
    <property type="term" value="F:long-chain fatty acid-CoA ligase activity"/>
    <property type="evidence" value="ECO:0007669"/>
    <property type="project" value="TreeGrafter"/>
</dbReference>
<evidence type="ECO:0000256" key="1">
    <source>
        <dbReference type="ARBA" id="ARBA00006432"/>
    </source>
</evidence>
<dbReference type="InterPro" id="IPR042099">
    <property type="entry name" value="ANL_N_sf"/>
</dbReference>
<name>A0A1D1XZP5_9ARAE</name>
<dbReference type="Pfam" id="PF00501">
    <property type="entry name" value="AMP-binding"/>
    <property type="match status" value="1"/>
</dbReference>
<feature type="non-terminal residue" evidence="7">
    <location>
        <position position="215"/>
    </location>
</feature>
<dbReference type="Gene3D" id="3.40.50.12780">
    <property type="entry name" value="N-terminal domain of ligase-like"/>
    <property type="match status" value="1"/>
</dbReference>
<proteinExistence type="inferred from homology"/>
<dbReference type="AlphaFoldDB" id="A0A1D1XZP5"/>
<gene>
    <name evidence="7" type="primary">LACS9_2</name>
    <name evidence="7" type="ORF">g.87610</name>
</gene>
<dbReference type="GO" id="GO:0016020">
    <property type="term" value="C:membrane"/>
    <property type="evidence" value="ECO:0007669"/>
    <property type="project" value="TreeGrafter"/>
</dbReference>